<dbReference type="InterPro" id="IPR036409">
    <property type="entry name" value="Aldolase_II/adducin_N_sf"/>
</dbReference>
<reference evidence="5 6" key="1">
    <citation type="submission" date="2017-07" db="EMBL/GenBank/DDBJ databases">
        <title>The genome sequence of Paludifilum halophilum highlights mechanisms for microbial adaptation to high salt environemnts.</title>
        <authorList>
            <person name="Belbahri L."/>
        </authorList>
    </citation>
    <scope>NUCLEOTIDE SEQUENCE [LARGE SCALE GENOMIC DNA]</scope>
    <source>
        <strain evidence="5 6">DSM 102817</strain>
    </source>
</reference>
<dbReference type="PANTHER" id="PTHR43669">
    <property type="entry name" value="5-KETO-D-GLUCONATE 5-REDUCTASE"/>
    <property type="match status" value="1"/>
</dbReference>
<dbReference type="SMART" id="SM00822">
    <property type="entry name" value="PKS_KR"/>
    <property type="match status" value="1"/>
</dbReference>
<dbReference type="FunFam" id="3.40.50.720:FF:000084">
    <property type="entry name" value="Short-chain dehydrogenase reductase"/>
    <property type="match status" value="1"/>
</dbReference>
<dbReference type="SUPFAM" id="SSF51735">
    <property type="entry name" value="NAD(P)-binding Rossmann-fold domains"/>
    <property type="match status" value="1"/>
</dbReference>
<dbReference type="Proteomes" id="UP000215459">
    <property type="component" value="Unassembled WGS sequence"/>
</dbReference>
<dbReference type="EMBL" id="NOWF01000007">
    <property type="protein sequence ID" value="OYD07155.1"/>
    <property type="molecule type" value="Genomic_DNA"/>
</dbReference>
<dbReference type="InterPro" id="IPR013454">
    <property type="entry name" value="Bifunc_RhaD/ADH"/>
</dbReference>
<dbReference type="PANTHER" id="PTHR43669:SF8">
    <property type="entry name" value="SHORT-CHAIN TYPE DEHYDROGENASE_REDUCTASE-RELATED"/>
    <property type="match status" value="1"/>
</dbReference>
<accession>A0A235B6D1</accession>
<proteinExistence type="inferred from homology"/>
<dbReference type="Gene3D" id="3.40.225.10">
    <property type="entry name" value="Class II aldolase/adducin N-terminal domain"/>
    <property type="match status" value="1"/>
</dbReference>
<dbReference type="InterPro" id="IPR036291">
    <property type="entry name" value="NAD(P)-bd_dom_sf"/>
</dbReference>
<evidence type="ECO:0000313" key="5">
    <source>
        <dbReference type="EMBL" id="OYD07155.1"/>
    </source>
</evidence>
<dbReference type="GO" id="GO:0008206">
    <property type="term" value="P:bile acid metabolic process"/>
    <property type="evidence" value="ECO:0007669"/>
    <property type="project" value="UniProtKB-ARBA"/>
</dbReference>
<dbReference type="NCBIfam" id="NF006190">
    <property type="entry name" value="PRK08324.1-4"/>
    <property type="match status" value="1"/>
</dbReference>
<dbReference type="AlphaFoldDB" id="A0A235B6D1"/>
<sequence>MPVNLWEKQKADSLQGIEELVYRSNRLGQDRTVANWGGGNTSMKTTETDFRGREVSVMWVKGSGSDLATMKAKHFTALKLDDVLPLMEREEMSDEEMVSDLTHCMMDQNHPRMSIETLLHAFLPFKHVDHTHPDAIISICCSDNGKEIAQNIYGDRFVWVPYIRPGFQLSKMIAERVRSHPKAELVLMEKHGLVTWGDTSEECYHSTIQIIQEAEDYIAQRVENAGERLFNGAEYDPLKPDERKRIIAEVLPSVRGLVGAGKKMIVHFDDTDDVMQFVNSADAPRLSQVGAACPDHLVHTKRVPLYVDWNPATRDVTDLIRRLKEGISRYEEAYRAYFDRYKGESDTMFEPVPRVILIPGLGMVTTGKSKVMARVSAALYHRAIAVMKGTSVLGNFVSLNEAESFGVEYWPLELYKLSLAPPEAEFSRQVALITGGAGGIGSAAARHLVQQGAHVVLADLNRDGAEQLADELNEQAGEGRALAVELDVTDEGKVQSAYREAVRFYGGVDIVVNNAGLATSSPLDETSLDEWNLNMNVLATGYFLVAREAFHLMKQQGTGGSMVFVGSKNSVYAGKNAGAYSTAKAAEAHLARCIAAEGGSYGIRVNTVLPDAVLQGSAIWNSRWRKERAAAYGIEPDQLEEHYRQRTTLKENVLPKDVAEAIAFLASSKAAKTTGCMITVDGGVPAAFTR</sequence>
<dbReference type="CDD" id="cd08943">
    <property type="entry name" value="R1PA_ADH_SDR_c"/>
    <property type="match status" value="1"/>
</dbReference>
<evidence type="ECO:0000256" key="2">
    <source>
        <dbReference type="ARBA" id="ARBA00023002"/>
    </source>
</evidence>
<dbReference type="RefSeq" id="WP_094264898.1">
    <property type="nucleotide sequence ID" value="NZ_NOWF01000007.1"/>
</dbReference>
<feature type="domain" description="Ketoreductase" evidence="3">
    <location>
        <begin position="429"/>
        <end position="627"/>
    </location>
</feature>
<keyword evidence="2" id="KW-0560">Oxidoreductase</keyword>
<evidence type="ECO:0000259" key="4">
    <source>
        <dbReference type="SMART" id="SM01007"/>
    </source>
</evidence>
<keyword evidence="6" id="KW-1185">Reference proteome</keyword>
<comment type="similarity">
    <text evidence="1">Belongs to the short-chain dehydrogenases/reductases (SDR) family.</text>
</comment>
<dbReference type="OrthoDB" id="9774430at2"/>
<dbReference type="InterPro" id="IPR002347">
    <property type="entry name" value="SDR_fam"/>
</dbReference>
<dbReference type="Pfam" id="PF13561">
    <property type="entry name" value="adh_short_C2"/>
    <property type="match status" value="1"/>
</dbReference>
<protein>
    <submittedName>
        <fullName evidence="5">Bifunctional rhamnulose-1-phosphate aldolase/short-chain dehydrogenase</fullName>
    </submittedName>
</protein>
<evidence type="ECO:0000259" key="3">
    <source>
        <dbReference type="SMART" id="SM00822"/>
    </source>
</evidence>
<dbReference type="PRINTS" id="PR00081">
    <property type="entry name" value="GDHRDH"/>
</dbReference>
<name>A0A235B6D1_9BACL</name>
<dbReference type="SUPFAM" id="SSF53639">
    <property type="entry name" value="AraD/HMP-PK domain-like"/>
    <property type="match status" value="1"/>
</dbReference>
<dbReference type="NCBIfam" id="TIGR02632">
    <property type="entry name" value="RhaD_aldol-ADH"/>
    <property type="match status" value="1"/>
</dbReference>
<feature type="domain" description="Class II aldolase/adducin N-terminal" evidence="4">
    <location>
        <begin position="19"/>
        <end position="218"/>
    </location>
</feature>
<gene>
    <name evidence="5" type="ORF">CHM34_12225</name>
</gene>
<dbReference type="Pfam" id="PF00596">
    <property type="entry name" value="Aldolase_II"/>
    <property type="match status" value="1"/>
</dbReference>
<dbReference type="InterPro" id="IPR001303">
    <property type="entry name" value="Aldolase_II/adducin_N"/>
</dbReference>
<organism evidence="5 6">
    <name type="scientific">Paludifilum halophilum</name>
    <dbReference type="NCBI Taxonomy" id="1642702"/>
    <lineage>
        <taxon>Bacteria</taxon>
        <taxon>Bacillati</taxon>
        <taxon>Bacillota</taxon>
        <taxon>Bacilli</taxon>
        <taxon>Bacillales</taxon>
        <taxon>Thermoactinomycetaceae</taxon>
        <taxon>Paludifilum</taxon>
    </lineage>
</organism>
<dbReference type="GO" id="GO:0016491">
    <property type="term" value="F:oxidoreductase activity"/>
    <property type="evidence" value="ECO:0007669"/>
    <property type="project" value="UniProtKB-KW"/>
</dbReference>
<dbReference type="NCBIfam" id="NF006189">
    <property type="entry name" value="PRK08324.1-3"/>
    <property type="match status" value="1"/>
</dbReference>
<dbReference type="Gene3D" id="3.40.50.720">
    <property type="entry name" value="NAD(P)-binding Rossmann-like Domain"/>
    <property type="match status" value="1"/>
</dbReference>
<comment type="caution">
    <text evidence="5">The sequence shown here is derived from an EMBL/GenBank/DDBJ whole genome shotgun (WGS) entry which is preliminary data.</text>
</comment>
<dbReference type="InterPro" id="IPR057326">
    <property type="entry name" value="KR_dom"/>
</dbReference>
<evidence type="ECO:0000256" key="1">
    <source>
        <dbReference type="ARBA" id="ARBA00006484"/>
    </source>
</evidence>
<dbReference type="SMART" id="SM01007">
    <property type="entry name" value="Aldolase_II"/>
    <property type="match status" value="1"/>
</dbReference>
<evidence type="ECO:0000313" key="6">
    <source>
        <dbReference type="Proteomes" id="UP000215459"/>
    </source>
</evidence>